<feature type="zinc finger region" description="C3H1-type" evidence="1">
    <location>
        <begin position="208"/>
        <end position="237"/>
    </location>
</feature>
<dbReference type="InterPro" id="IPR000571">
    <property type="entry name" value="Znf_CCCH"/>
</dbReference>
<evidence type="ECO:0000256" key="2">
    <source>
        <dbReference type="SAM" id="MobiDB-lite"/>
    </source>
</evidence>
<evidence type="ECO:0000256" key="1">
    <source>
        <dbReference type="PROSITE-ProRule" id="PRU00723"/>
    </source>
</evidence>
<dbReference type="AlphaFoldDB" id="A0A1B8GJ02"/>
<protein>
    <recommendedName>
        <fullName evidence="3">C3H1-type domain-containing protein</fullName>
    </recommendedName>
</protein>
<feature type="domain" description="C3H1-type" evidence="3">
    <location>
        <begin position="208"/>
        <end position="237"/>
    </location>
</feature>
<evidence type="ECO:0000313" key="4">
    <source>
        <dbReference type="EMBL" id="OBT95823.1"/>
    </source>
</evidence>
<dbReference type="PROSITE" id="PS50103">
    <property type="entry name" value="ZF_C3H1"/>
    <property type="match status" value="1"/>
</dbReference>
<proteinExistence type="predicted"/>
<feature type="region of interest" description="Disordered" evidence="2">
    <location>
        <begin position="174"/>
        <end position="208"/>
    </location>
</feature>
<keyword evidence="5" id="KW-1185">Reference proteome</keyword>
<feature type="region of interest" description="Disordered" evidence="2">
    <location>
        <begin position="383"/>
        <end position="462"/>
    </location>
</feature>
<feature type="compositionally biased region" description="Polar residues" evidence="2">
    <location>
        <begin position="411"/>
        <end position="427"/>
    </location>
</feature>
<name>A0A1B8GJ02_9PEZI</name>
<evidence type="ECO:0000259" key="3">
    <source>
        <dbReference type="PROSITE" id="PS50103"/>
    </source>
</evidence>
<feature type="region of interest" description="Disordered" evidence="2">
    <location>
        <begin position="266"/>
        <end position="311"/>
    </location>
</feature>
<dbReference type="GeneID" id="28839453"/>
<dbReference type="GO" id="GO:0008270">
    <property type="term" value="F:zinc ion binding"/>
    <property type="evidence" value="ECO:0007669"/>
    <property type="project" value="UniProtKB-KW"/>
</dbReference>
<reference evidence="5" key="2">
    <citation type="journal article" date="2018" name="Nat. Commun.">
        <title>Extreme sensitivity to ultraviolet light in the fungal pathogen causing white-nose syndrome of bats.</title>
        <authorList>
            <person name="Palmer J.M."/>
            <person name="Drees K.P."/>
            <person name="Foster J.T."/>
            <person name="Lindner D.L."/>
        </authorList>
    </citation>
    <scope>NUCLEOTIDE SEQUENCE [LARGE SCALE GENOMIC DNA]</scope>
    <source>
        <strain evidence="5">UAMH 10579</strain>
    </source>
</reference>
<dbReference type="RefSeq" id="XP_018129556.1">
    <property type="nucleotide sequence ID" value="XM_018275523.1"/>
</dbReference>
<dbReference type="Proteomes" id="UP000091956">
    <property type="component" value="Unassembled WGS sequence"/>
</dbReference>
<dbReference type="EMBL" id="KV460232">
    <property type="protein sequence ID" value="OBT95823.1"/>
    <property type="molecule type" value="Genomic_DNA"/>
</dbReference>
<accession>A0A1B8GJ02</accession>
<sequence>MNQFFSSLERSARYPDSADIDDVWPLTANLNLNGNNSSGNGVYSGARIRGGRPTLGQPFDGRPSQDPWLLNKSAVTNNAGLSVYKDHLAYPQTPSAPPTSPADTPRMIITNRHLQSATGYALNRGNGRYTRLIAADELPPLQGPGVNQGADGLIILPTPLNLTPLGPLTFHAPNPFPLTPPNTAGKPTPLYSPLPPVSTPSRPSRGPRKDKVYCDKWVHEGVCAFSQQGCRYKHEMPLDIATQHALGLFQGLPMWYKKEHSLELRTPRADEKANGEGPAGTAGVRDGLPPPTALPSWRPGPGQSRGGGAAHLKPVAATRENGFSSAVATAAKLSAPLPLRRNEFGSIARPVAQRPATKIIIPGSTPGLESSIYAPAVLNPTAGPYAPDSQPQLQPQNPFGKHRPWVVGPSLRTQEVTASAATSTSGRDTAAGGGDESGEAGGEDGERGENPYELLSAFEGRE</sequence>
<keyword evidence="1" id="KW-0863">Zinc-finger</keyword>
<dbReference type="OrthoDB" id="3439757at2759"/>
<keyword evidence="1" id="KW-0479">Metal-binding</keyword>
<gene>
    <name evidence="4" type="ORF">VE01_06067</name>
</gene>
<organism evidence="4 5">
    <name type="scientific">Pseudogymnoascus verrucosus</name>
    <dbReference type="NCBI Taxonomy" id="342668"/>
    <lineage>
        <taxon>Eukaryota</taxon>
        <taxon>Fungi</taxon>
        <taxon>Dikarya</taxon>
        <taxon>Ascomycota</taxon>
        <taxon>Pezizomycotina</taxon>
        <taxon>Leotiomycetes</taxon>
        <taxon>Thelebolales</taxon>
        <taxon>Thelebolaceae</taxon>
        <taxon>Pseudogymnoascus</taxon>
    </lineage>
</organism>
<feature type="region of interest" description="Disordered" evidence="2">
    <location>
        <begin position="45"/>
        <end position="65"/>
    </location>
</feature>
<dbReference type="STRING" id="342668.A0A1B8GJ02"/>
<keyword evidence="1" id="KW-0862">Zinc</keyword>
<reference evidence="4 5" key="1">
    <citation type="submission" date="2016-03" db="EMBL/GenBank/DDBJ databases">
        <title>Comparative genomics of Pseudogymnoascus destructans, the fungus causing white-nose syndrome of bats.</title>
        <authorList>
            <person name="Palmer J.M."/>
            <person name="Drees K.P."/>
            <person name="Foster J.T."/>
            <person name="Lindner D.L."/>
        </authorList>
    </citation>
    <scope>NUCLEOTIDE SEQUENCE [LARGE SCALE GENOMIC DNA]</scope>
    <source>
        <strain evidence="4 5">UAMH 10579</strain>
    </source>
</reference>
<evidence type="ECO:0000313" key="5">
    <source>
        <dbReference type="Proteomes" id="UP000091956"/>
    </source>
</evidence>